<sequence>MVFWGRDEGSWWCAGVDSAFRALTCGRSGCSPPFPNMPRRWQCERVARRFRLLLSGKRCSLARVKVRHWRLSLEMSHRGGKMKLAPVLVVSARQSSRFSGWSVVLLVFTFGGSHQDVAHSAFRLSSLLTLISEDEPNKCIRFFCWSGLGKAARVGCQSSGIAFSDMLYSIEHDLMVHQRHPVHLAILFFSQTLLSDELV</sequence>
<name>A0ABQ7E235_BRACR</name>
<comment type="caution">
    <text evidence="1">The sequence shown here is derived from an EMBL/GenBank/DDBJ whole genome shotgun (WGS) entry which is preliminary data.</text>
</comment>
<gene>
    <name evidence="1" type="ORF">DY000_02020776</name>
</gene>
<dbReference type="EMBL" id="QGKV02000299">
    <property type="protein sequence ID" value="KAF3590866.1"/>
    <property type="molecule type" value="Genomic_DNA"/>
</dbReference>
<evidence type="ECO:0000313" key="1">
    <source>
        <dbReference type="EMBL" id="KAF3590866.1"/>
    </source>
</evidence>
<evidence type="ECO:0000313" key="2">
    <source>
        <dbReference type="Proteomes" id="UP000266723"/>
    </source>
</evidence>
<accession>A0ABQ7E235</accession>
<organism evidence="1 2">
    <name type="scientific">Brassica cretica</name>
    <name type="common">Mustard</name>
    <dbReference type="NCBI Taxonomy" id="69181"/>
    <lineage>
        <taxon>Eukaryota</taxon>
        <taxon>Viridiplantae</taxon>
        <taxon>Streptophyta</taxon>
        <taxon>Embryophyta</taxon>
        <taxon>Tracheophyta</taxon>
        <taxon>Spermatophyta</taxon>
        <taxon>Magnoliopsida</taxon>
        <taxon>eudicotyledons</taxon>
        <taxon>Gunneridae</taxon>
        <taxon>Pentapetalae</taxon>
        <taxon>rosids</taxon>
        <taxon>malvids</taxon>
        <taxon>Brassicales</taxon>
        <taxon>Brassicaceae</taxon>
        <taxon>Brassiceae</taxon>
        <taxon>Brassica</taxon>
    </lineage>
</organism>
<dbReference type="Proteomes" id="UP000266723">
    <property type="component" value="Unassembled WGS sequence"/>
</dbReference>
<protein>
    <submittedName>
        <fullName evidence="1">Uncharacterized protein</fullName>
    </submittedName>
</protein>
<reference evidence="1 2" key="1">
    <citation type="journal article" date="2020" name="BMC Genomics">
        <title>Intraspecific diversification of the crop wild relative Brassica cretica Lam. using demographic model selection.</title>
        <authorList>
            <person name="Kioukis A."/>
            <person name="Michalopoulou V.A."/>
            <person name="Briers L."/>
            <person name="Pirintsos S."/>
            <person name="Studholme D.J."/>
            <person name="Pavlidis P."/>
            <person name="Sarris P.F."/>
        </authorList>
    </citation>
    <scope>NUCLEOTIDE SEQUENCE [LARGE SCALE GENOMIC DNA]</scope>
    <source>
        <strain evidence="2">cv. PFS-1207/04</strain>
    </source>
</reference>
<proteinExistence type="predicted"/>
<keyword evidence="2" id="KW-1185">Reference proteome</keyword>